<evidence type="ECO:0000313" key="1">
    <source>
        <dbReference type="EMBL" id="EIY16784.1"/>
    </source>
</evidence>
<organism evidence="1 2">
    <name type="scientific">Bacteroides cellulosilyticus CL02T12C19</name>
    <dbReference type="NCBI Taxonomy" id="997874"/>
    <lineage>
        <taxon>Bacteria</taxon>
        <taxon>Pseudomonadati</taxon>
        <taxon>Bacteroidota</taxon>
        <taxon>Bacteroidia</taxon>
        <taxon>Bacteroidales</taxon>
        <taxon>Bacteroidaceae</taxon>
        <taxon>Bacteroides</taxon>
    </lineage>
</organism>
<reference evidence="1 2" key="1">
    <citation type="submission" date="2012-02" db="EMBL/GenBank/DDBJ databases">
        <title>The Genome Sequence of Bacteroides cellulosilyticus CL02T12C19.</title>
        <authorList>
            <consortium name="The Broad Institute Genome Sequencing Platform"/>
            <person name="Earl A."/>
            <person name="Ward D."/>
            <person name="Feldgarden M."/>
            <person name="Gevers D."/>
            <person name="Zitomersky N.L."/>
            <person name="Coyne M.J."/>
            <person name="Comstock L.E."/>
            <person name="Young S.K."/>
            <person name="Zeng Q."/>
            <person name="Gargeya S."/>
            <person name="Fitzgerald M."/>
            <person name="Haas B."/>
            <person name="Abouelleil A."/>
            <person name="Alvarado L."/>
            <person name="Arachchi H.M."/>
            <person name="Berlin A."/>
            <person name="Chapman S.B."/>
            <person name="Gearin G."/>
            <person name="Goldberg J."/>
            <person name="Griggs A."/>
            <person name="Gujja S."/>
            <person name="Hansen M."/>
            <person name="Heiman D."/>
            <person name="Howarth C."/>
            <person name="Larimer J."/>
            <person name="Lui A."/>
            <person name="MacDonald P.J.P."/>
            <person name="McCowen C."/>
            <person name="Montmayeur A."/>
            <person name="Murphy C."/>
            <person name="Neiman D."/>
            <person name="Pearson M."/>
            <person name="Priest M."/>
            <person name="Roberts A."/>
            <person name="Saif S."/>
            <person name="Shea T."/>
            <person name="Sisk P."/>
            <person name="Stolte C."/>
            <person name="Sykes S."/>
            <person name="Wortman J."/>
            <person name="Nusbaum C."/>
            <person name="Birren B."/>
        </authorList>
    </citation>
    <scope>NUCLEOTIDE SEQUENCE [LARGE SCALE GENOMIC DNA]</scope>
    <source>
        <strain evidence="1 2">CL02T12C19</strain>
    </source>
</reference>
<dbReference type="HOGENOM" id="CLU_134973_7_2_10"/>
<name>I9EAC1_9BACE</name>
<comment type="caution">
    <text evidence="1">The sequence shown here is derived from an EMBL/GenBank/DDBJ whole genome shotgun (WGS) entry which is preliminary data.</text>
</comment>
<dbReference type="EMBL" id="AGXG01000157">
    <property type="protein sequence ID" value="EIY16784.1"/>
    <property type="molecule type" value="Genomic_DNA"/>
</dbReference>
<evidence type="ECO:0000313" key="2">
    <source>
        <dbReference type="Proteomes" id="UP000003741"/>
    </source>
</evidence>
<proteinExistence type="predicted"/>
<gene>
    <name evidence="1" type="ORF">HMPREF1062_06231</name>
</gene>
<keyword evidence="2" id="KW-1185">Reference proteome</keyword>
<protein>
    <submittedName>
        <fullName evidence="1">Uncharacterized protein</fullName>
    </submittedName>
</protein>
<dbReference type="PATRIC" id="fig|997874.3.peg.6402"/>
<sequence>MSREKMETEILIFRSSVTNKRDMKRIGRLFEEYPQINRWNVDLEDWEKILRIECNELKASDIIAGLKTIRIYASELI</sequence>
<dbReference type="AlphaFoldDB" id="I9EAC1"/>
<accession>I9EAC1</accession>
<dbReference type="Proteomes" id="UP000003741">
    <property type="component" value="Unassembled WGS sequence"/>
</dbReference>